<dbReference type="GO" id="GO:0008033">
    <property type="term" value="P:tRNA processing"/>
    <property type="evidence" value="ECO:0007669"/>
    <property type="project" value="UniProtKB-KW"/>
</dbReference>
<dbReference type="AlphaFoldDB" id="A0ABD0LQY3"/>
<proteinExistence type="inferred from homology"/>
<dbReference type="PANTHER" id="PTHR21027:SF1">
    <property type="entry name" value="TRNA-SPLICING ENDONUCLEASE SUBUNIT SEN54"/>
    <property type="match status" value="1"/>
</dbReference>
<dbReference type="EMBL" id="JACVVK020000031">
    <property type="protein sequence ID" value="KAK7501429.1"/>
    <property type="molecule type" value="Genomic_DNA"/>
</dbReference>
<dbReference type="InterPro" id="IPR024336">
    <property type="entry name" value="tRNA_splic_suSen54_N"/>
</dbReference>
<evidence type="ECO:0000313" key="4">
    <source>
        <dbReference type="EMBL" id="KAK7501429.1"/>
    </source>
</evidence>
<accession>A0ABD0LQY3</accession>
<dbReference type="PANTHER" id="PTHR21027">
    <property type="entry name" value="TRNA-SPLICING ENDONUCLEASE SUBUNIT SEN54"/>
    <property type="match status" value="1"/>
</dbReference>
<comment type="similarity">
    <text evidence="1">Belongs to the SEN54 family.</text>
</comment>
<evidence type="ECO:0000256" key="2">
    <source>
        <dbReference type="ARBA" id="ARBA00022694"/>
    </source>
</evidence>
<feature type="domain" description="tRNA-splicing endonuclease subunit Sen54 N-terminal" evidence="3">
    <location>
        <begin position="105"/>
        <end position="169"/>
    </location>
</feature>
<keyword evidence="2" id="KW-0819">tRNA processing</keyword>
<comment type="caution">
    <text evidence="4">The sequence shown here is derived from an EMBL/GenBank/DDBJ whole genome shotgun (WGS) entry which is preliminary data.</text>
</comment>
<dbReference type="InterPro" id="IPR024337">
    <property type="entry name" value="tRNA_splic_suSen54"/>
</dbReference>
<gene>
    <name evidence="4" type="ORF">BaRGS_00007233</name>
</gene>
<keyword evidence="5" id="KW-1185">Reference proteome</keyword>
<organism evidence="4 5">
    <name type="scientific">Batillaria attramentaria</name>
    <dbReference type="NCBI Taxonomy" id="370345"/>
    <lineage>
        <taxon>Eukaryota</taxon>
        <taxon>Metazoa</taxon>
        <taxon>Spiralia</taxon>
        <taxon>Lophotrochozoa</taxon>
        <taxon>Mollusca</taxon>
        <taxon>Gastropoda</taxon>
        <taxon>Caenogastropoda</taxon>
        <taxon>Sorbeoconcha</taxon>
        <taxon>Cerithioidea</taxon>
        <taxon>Batillariidae</taxon>
        <taxon>Batillaria</taxon>
    </lineage>
</organism>
<sequence length="472" mass="53432">MVELNWLALAIQTWQPPWTGPCRSVASFVCGFDAFSAAEIMSETPQTVDVSQLSSKIFLSAQELFKWRKRENLSVPQRGGAKDFEPDGSWLQAKRLDAFYEEQRSVLAEPRVEKSGNLVKGTWNADLKLVNIEKTAKFWMKMGFADQHRNWLHPEEALFLMEVNCLDVSYDGLRLSLQEAYSLFLAPVTDVTVEEYQVYGHLRRLGYIVIRHAGKQSDCTTDCKSKRTFTSWDFDAINFPDIAGKDTVTVEVSCQDLLPPNTCLNEDFEDVCMFDVEDYKRQQQQQSSARQGKFDHDSGFGHLKDLQFSYAEWVQQHSKPVVAKNWGEWKTAMQERNQSSFLQSPVAHLWKGEVTPLVRPKDSVSTAALLEKLSIIKPFKGPCPANSAGNDVKIVFDVYLPNTTFRKTSPGIPDHRICVARGEEPPDFFQAQSATAHLEDDVPLHWAVVNCGEISFFIFENSSLPVHTSSLG</sequence>
<dbReference type="Pfam" id="PF12928">
    <property type="entry name" value="tRNA_int_end_N2"/>
    <property type="match status" value="1"/>
</dbReference>
<dbReference type="Proteomes" id="UP001519460">
    <property type="component" value="Unassembled WGS sequence"/>
</dbReference>
<reference evidence="4 5" key="1">
    <citation type="journal article" date="2023" name="Sci. Data">
        <title>Genome assembly of the Korean intertidal mud-creeper Batillaria attramentaria.</title>
        <authorList>
            <person name="Patra A.K."/>
            <person name="Ho P.T."/>
            <person name="Jun S."/>
            <person name="Lee S.J."/>
            <person name="Kim Y."/>
            <person name="Won Y.J."/>
        </authorList>
    </citation>
    <scope>NUCLEOTIDE SEQUENCE [LARGE SCALE GENOMIC DNA]</scope>
    <source>
        <strain evidence="4">Wonlab-2016</strain>
    </source>
</reference>
<evidence type="ECO:0000256" key="1">
    <source>
        <dbReference type="ARBA" id="ARBA00005736"/>
    </source>
</evidence>
<name>A0ABD0LQY3_9CAEN</name>
<protein>
    <recommendedName>
        <fullName evidence="3">tRNA-splicing endonuclease subunit Sen54 N-terminal domain-containing protein</fullName>
    </recommendedName>
</protein>
<evidence type="ECO:0000313" key="5">
    <source>
        <dbReference type="Proteomes" id="UP001519460"/>
    </source>
</evidence>
<evidence type="ECO:0000259" key="3">
    <source>
        <dbReference type="Pfam" id="PF12928"/>
    </source>
</evidence>